<feature type="region of interest" description="Disordered" evidence="1">
    <location>
        <begin position="1"/>
        <end position="54"/>
    </location>
</feature>
<feature type="compositionally biased region" description="Low complexity" evidence="1">
    <location>
        <begin position="972"/>
        <end position="991"/>
    </location>
</feature>
<feature type="compositionally biased region" description="Polar residues" evidence="1">
    <location>
        <begin position="648"/>
        <end position="659"/>
    </location>
</feature>
<feature type="compositionally biased region" description="Basic and acidic residues" evidence="1">
    <location>
        <begin position="516"/>
        <end position="525"/>
    </location>
</feature>
<feature type="compositionally biased region" description="Polar residues" evidence="1">
    <location>
        <begin position="901"/>
        <end position="917"/>
    </location>
</feature>
<feature type="compositionally biased region" description="Polar residues" evidence="1">
    <location>
        <begin position="402"/>
        <end position="426"/>
    </location>
</feature>
<feature type="compositionally biased region" description="Polar residues" evidence="1">
    <location>
        <begin position="714"/>
        <end position="744"/>
    </location>
</feature>
<feature type="region of interest" description="Disordered" evidence="1">
    <location>
        <begin position="1181"/>
        <end position="1309"/>
    </location>
</feature>
<comment type="caution">
    <text evidence="2">The sequence shown here is derived from an EMBL/GenBank/DDBJ whole genome shotgun (WGS) entry which is preliminary data.</text>
</comment>
<feature type="compositionally biased region" description="Acidic residues" evidence="1">
    <location>
        <begin position="636"/>
        <end position="645"/>
    </location>
</feature>
<keyword evidence="3" id="KW-1185">Reference proteome</keyword>
<evidence type="ECO:0000256" key="1">
    <source>
        <dbReference type="SAM" id="MobiDB-lite"/>
    </source>
</evidence>
<feature type="region of interest" description="Disordered" evidence="1">
    <location>
        <begin position="467"/>
        <end position="546"/>
    </location>
</feature>
<feature type="compositionally biased region" description="Polar residues" evidence="1">
    <location>
        <begin position="243"/>
        <end position="252"/>
    </location>
</feature>
<feature type="compositionally biased region" description="Low complexity" evidence="1">
    <location>
        <begin position="1096"/>
        <end position="1105"/>
    </location>
</feature>
<feature type="compositionally biased region" description="Polar residues" evidence="1">
    <location>
        <begin position="785"/>
        <end position="802"/>
    </location>
</feature>
<evidence type="ECO:0000313" key="2">
    <source>
        <dbReference type="EMBL" id="KAK3672993.1"/>
    </source>
</evidence>
<feature type="compositionally biased region" description="Polar residues" evidence="1">
    <location>
        <begin position="145"/>
        <end position="159"/>
    </location>
</feature>
<proteinExistence type="predicted"/>
<feature type="compositionally biased region" description="Polar residues" evidence="1">
    <location>
        <begin position="848"/>
        <end position="864"/>
    </location>
</feature>
<feature type="compositionally biased region" description="Low complexity" evidence="1">
    <location>
        <begin position="282"/>
        <end position="300"/>
    </location>
</feature>
<feature type="region of interest" description="Disordered" evidence="1">
    <location>
        <begin position="142"/>
        <end position="173"/>
    </location>
</feature>
<feature type="region of interest" description="Disordered" evidence="1">
    <location>
        <begin position="848"/>
        <end position="1105"/>
    </location>
</feature>
<organism evidence="2 3">
    <name type="scientific">Recurvomyces mirabilis</name>
    <dbReference type="NCBI Taxonomy" id="574656"/>
    <lineage>
        <taxon>Eukaryota</taxon>
        <taxon>Fungi</taxon>
        <taxon>Dikarya</taxon>
        <taxon>Ascomycota</taxon>
        <taxon>Pezizomycotina</taxon>
        <taxon>Dothideomycetes</taxon>
        <taxon>Dothideomycetidae</taxon>
        <taxon>Mycosphaerellales</taxon>
        <taxon>Teratosphaeriaceae</taxon>
        <taxon>Recurvomyces</taxon>
    </lineage>
</organism>
<accession>A0AAE1BYW2</accession>
<feature type="compositionally biased region" description="Polar residues" evidence="1">
    <location>
        <begin position="1043"/>
        <end position="1060"/>
    </location>
</feature>
<feature type="compositionally biased region" description="Polar residues" evidence="1">
    <location>
        <begin position="13"/>
        <end position="25"/>
    </location>
</feature>
<sequence>MNKFRNKLKGSDGPSTSTDALNILNTPAPVSPGLKKSATSRWKKNKKQPEAKPELNIIEALPSHDNFRTSLLMPNLSARFSMLREQDDPNSLLGKASDDSVLQPRRRSRMADFGFGSNGLNDIAEVQSTRSSIKPSFHFGRQDSFDTQGYGSEGDSNSGGVMGRARPGEGNVMFGGRQKVYKIATGNPSSSGLGKAVYEDDIGMSAFQRYRKEREAVEDWQMEDEPSFDFGLDTTDVSAGAQEDTQSRTPNDSAKDLSHSPSLSSYDKKRSTTSSMAHSEARSSTAATSVASQQAPSTSSPMVAASQGPSPAVIAPSLKRSDTKTRRLYEQGLDQHIQEQQTSAMTRLNSLHRPRPLNNGVQPPPFLYTAKSATNLGEVKTPQQLFALRSNSPPPAMAPLTTFGSLRKTSSNTGSPLTSGPQSPVSPQIMEFPELTQALEPGDRGKATAMGAFNKPKQSFDENQYLERQQQLQRSLSRKNSRKAPSASAEHQRAARLEQVERERSVSGSSVQQRAGRLEHADRNRSNSNLSTRSRSRSASKGHEPTKAYNVFQNAANSMAVKSGAAPQYDTHRTFFGNISASDSEEEEDAMQQDVYHPQHSFGYGDHGSNRWQPASLAPVSEHPAFRGHASKPSLVEEEEDEDMEPSLKQSPSSRTLQVDSEDPPPSTNTEFDSPTLGPSTSQPLNGMVHHLRQSSTNSSVYPMDDPPEMPSGFWNSTGSGRDAVQSTIETESRVESTYTNSNPWDLDDSEVRYSTLDPHEEGLVSPIDSMRQESRMGSRAPSRMTAQMDRQSKVSQDSESVAGQPWQHELRKQHTREASTATQADRDAFDNELAARRNAVQENLKSIVENQSRGASPAPSTNGAFKAFGMLRSKSSRESVDMGRGGPSAPTKAMKMLGIGSSNVNASNATLNSQYERTGYSFDATRPRGNSGNRGPPMPPPQRAPPGLPYGEWDQQSRPRAESNSRAAGQSPASTQASRARSRSNSEATTGRSRSRTGPYRDDLEKAMIEGTGSSAAGVPELSPMITRELTPRPSPDMASSPFDSQGRSRSNSRPSPAMTNYFDAKMDPPSSVPPTPRLATGASPATYTPTGLSPAPTTYTPTGYYPNHIRPSPGTLPIAQNPTPPISGHNTPQAANFPTTIQPRHGMLRKRNVSKFDISEPTLISATSNVDTVDLPEGASLKNGMDSAPPLPPINPKRRGARKIFGMGRSDMSDDAQNYGNYGRSKTPDLWMSRSTTEPDFESARSPRGFHHAKQQRPGLMPQHGFENHSSPAIPQYGGFTPDPTSPERRVRSPVPQQHATMDGGMF</sequence>
<feature type="region of interest" description="Disordered" evidence="1">
    <location>
        <begin position="621"/>
        <end position="828"/>
    </location>
</feature>
<feature type="compositionally biased region" description="Polar residues" evidence="1">
    <location>
        <begin position="668"/>
        <end position="685"/>
    </location>
</feature>
<evidence type="ECO:0000313" key="3">
    <source>
        <dbReference type="Proteomes" id="UP001274830"/>
    </source>
</evidence>
<reference evidence="2" key="1">
    <citation type="submission" date="2023-07" db="EMBL/GenBank/DDBJ databases">
        <title>Black Yeasts Isolated from many extreme environments.</title>
        <authorList>
            <person name="Coleine C."/>
            <person name="Stajich J.E."/>
            <person name="Selbmann L."/>
        </authorList>
    </citation>
    <scope>NUCLEOTIDE SEQUENCE</scope>
    <source>
        <strain evidence="2">CCFEE 5485</strain>
    </source>
</reference>
<name>A0AAE1BYW2_9PEZI</name>
<feature type="compositionally biased region" description="Basic and acidic residues" evidence="1">
    <location>
        <begin position="809"/>
        <end position="818"/>
    </location>
</feature>
<feature type="region of interest" description="Disordered" evidence="1">
    <location>
        <begin position="401"/>
        <end position="427"/>
    </location>
</feature>
<feature type="compositionally biased region" description="Pro residues" evidence="1">
    <location>
        <begin position="937"/>
        <end position="949"/>
    </location>
</feature>
<feature type="region of interest" description="Disordered" evidence="1">
    <location>
        <begin position="241"/>
        <end position="322"/>
    </location>
</feature>
<feature type="compositionally biased region" description="Basic and acidic residues" evidence="1">
    <location>
        <begin position="1000"/>
        <end position="1009"/>
    </location>
</feature>
<protein>
    <submittedName>
        <fullName evidence="2">Uncharacterized protein</fullName>
    </submittedName>
</protein>
<dbReference type="Proteomes" id="UP001274830">
    <property type="component" value="Unassembled WGS sequence"/>
</dbReference>
<gene>
    <name evidence="2" type="ORF">LTR78_007104</name>
</gene>
<feature type="compositionally biased region" description="Basic and acidic residues" evidence="1">
    <location>
        <begin position="490"/>
        <end position="505"/>
    </location>
</feature>
<dbReference type="EMBL" id="JAUTXT010000028">
    <property type="protein sequence ID" value="KAK3672993.1"/>
    <property type="molecule type" value="Genomic_DNA"/>
</dbReference>